<feature type="transmembrane region" description="Helical" evidence="8">
    <location>
        <begin position="152"/>
        <end position="184"/>
    </location>
</feature>
<comment type="caution">
    <text evidence="9">The sequence shown here is derived from an EMBL/GenBank/DDBJ whole genome shotgun (WGS) entry which is preliminary data.</text>
</comment>
<keyword evidence="6 8" id="KW-1133">Transmembrane helix</keyword>
<feature type="transmembrane region" description="Helical" evidence="8">
    <location>
        <begin position="223"/>
        <end position="244"/>
    </location>
</feature>
<feature type="transmembrane region" description="Helical" evidence="8">
    <location>
        <begin position="99"/>
        <end position="117"/>
    </location>
</feature>
<evidence type="ECO:0000313" key="10">
    <source>
        <dbReference type="Proteomes" id="UP000321234"/>
    </source>
</evidence>
<dbReference type="EMBL" id="VKAC01000002">
    <property type="protein sequence ID" value="TXR57564.1"/>
    <property type="molecule type" value="Genomic_DNA"/>
</dbReference>
<evidence type="ECO:0000256" key="1">
    <source>
        <dbReference type="ARBA" id="ARBA00004651"/>
    </source>
</evidence>
<sequence>MTWLEISLVLLAGLWAGTINAVVGSGTLVTFPVLVALGYSPLVATVSNGIGLVAGGVSGAWGYRRELRGQGRRLALLLPASAVGGAVGAVLLLQLPESSFETVVPALIVLALVLVVLQPRLQARLRRRTEARAAQIAAEHGPDAGPVRSSRWLVAVTLLATLLIGVYGGYFTAAQGVMLIAVLGSLLDESLQRINGLKNVLTLVVNVVSAAFYIIFGSETIDWLVVALIAASSLVGGAIGARYGRRLPPNALRGAIVVLGVVALLRILGTQVGWW</sequence>
<comment type="similarity">
    <text evidence="2 8">Belongs to the 4-toluene sulfonate uptake permease (TSUP) (TC 2.A.102) family.</text>
</comment>
<dbReference type="AlphaFoldDB" id="A0A5C8ZIY9"/>
<feature type="transmembrane region" description="Helical" evidence="8">
    <location>
        <begin position="37"/>
        <end position="62"/>
    </location>
</feature>
<dbReference type="RefSeq" id="WP_147925203.1">
    <property type="nucleotide sequence ID" value="NZ_VKAC01000002.1"/>
</dbReference>
<evidence type="ECO:0000256" key="5">
    <source>
        <dbReference type="ARBA" id="ARBA00022692"/>
    </source>
</evidence>
<keyword evidence="4 8" id="KW-1003">Cell membrane</keyword>
<keyword evidence="10" id="KW-1185">Reference proteome</keyword>
<dbReference type="InterPro" id="IPR002781">
    <property type="entry name" value="TM_pro_TauE-like"/>
</dbReference>
<evidence type="ECO:0000256" key="4">
    <source>
        <dbReference type="ARBA" id="ARBA00022475"/>
    </source>
</evidence>
<dbReference type="Pfam" id="PF01925">
    <property type="entry name" value="TauE"/>
    <property type="match status" value="1"/>
</dbReference>
<feature type="transmembrane region" description="Helical" evidence="8">
    <location>
        <begin position="74"/>
        <end position="93"/>
    </location>
</feature>
<evidence type="ECO:0000256" key="2">
    <source>
        <dbReference type="ARBA" id="ARBA00009142"/>
    </source>
</evidence>
<dbReference type="PANTHER" id="PTHR30269:SF0">
    <property type="entry name" value="MEMBRANE TRANSPORTER PROTEIN YFCA-RELATED"/>
    <property type="match status" value="1"/>
</dbReference>
<dbReference type="PANTHER" id="PTHR30269">
    <property type="entry name" value="TRANSMEMBRANE PROTEIN YFCA"/>
    <property type="match status" value="1"/>
</dbReference>
<dbReference type="Proteomes" id="UP000321234">
    <property type="component" value="Unassembled WGS sequence"/>
</dbReference>
<reference evidence="9 10" key="1">
    <citation type="submission" date="2019-07" db="EMBL/GenBank/DDBJ databases">
        <title>Quadrisphaera sp. strain DD2A genome sequencing and assembly.</title>
        <authorList>
            <person name="Kim I."/>
        </authorList>
    </citation>
    <scope>NUCLEOTIDE SEQUENCE [LARGE SCALE GENOMIC DNA]</scope>
    <source>
        <strain evidence="9 10">DD2A</strain>
    </source>
</reference>
<gene>
    <name evidence="9" type="ORF">FMM08_04915</name>
</gene>
<feature type="transmembrane region" description="Helical" evidence="8">
    <location>
        <begin position="250"/>
        <end position="269"/>
    </location>
</feature>
<evidence type="ECO:0000256" key="6">
    <source>
        <dbReference type="ARBA" id="ARBA00022989"/>
    </source>
</evidence>
<organism evidence="9 10">
    <name type="scientific">Quadrisphaera setariae</name>
    <dbReference type="NCBI Taxonomy" id="2593304"/>
    <lineage>
        <taxon>Bacteria</taxon>
        <taxon>Bacillati</taxon>
        <taxon>Actinomycetota</taxon>
        <taxon>Actinomycetes</taxon>
        <taxon>Kineosporiales</taxon>
        <taxon>Kineosporiaceae</taxon>
        <taxon>Quadrisphaera</taxon>
    </lineage>
</organism>
<evidence type="ECO:0000313" key="9">
    <source>
        <dbReference type="EMBL" id="TXR57564.1"/>
    </source>
</evidence>
<keyword evidence="3" id="KW-0813">Transport</keyword>
<keyword evidence="7 8" id="KW-0472">Membrane</keyword>
<evidence type="ECO:0000256" key="8">
    <source>
        <dbReference type="RuleBase" id="RU363041"/>
    </source>
</evidence>
<evidence type="ECO:0000256" key="3">
    <source>
        <dbReference type="ARBA" id="ARBA00022448"/>
    </source>
</evidence>
<dbReference type="OrthoDB" id="3782574at2"/>
<evidence type="ECO:0000256" key="7">
    <source>
        <dbReference type="ARBA" id="ARBA00023136"/>
    </source>
</evidence>
<feature type="transmembrane region" description="Helical" evidence="8">
    <location>
        <begin position="196"/>
        <end position="216"/>
    </location>
</feature>
<name>A0A5C8ZIY9_9ACTN</name>
<proteinExistence type="inferred from homology"/>
<comment type="subcellular location">
    <subcellularLocation>
        <location evidence="1 8">Cell membrane</location>
        <topology evidence="1 8">Multi-pass membrane protein</topology>
    </subcellularLocation>
</comment>
<accession>A0A5C8ZIY9</accession>
<keyword evidence="5 8" id="KW-0812">Transmembrane</keyword>
<protein>
    <recommendedName>
        <fullName evidence="8">Probable membrane transporter protein</fullName>
    </recommendedName>
</protein>
<dbReference type="InterPro" id="IPR052017">
    <property type="entry name" value="TSUP"/>
</dbReference>
<dbReference type="GO" id="GO:0005886">
    <property type="term" value="C:plasma membrane"/>
    <property type="evidence" value="ECO:0007669"/>
    <property type="project" value="UniProtKB-SubCell"/>
</dbReference>